<keyword evidence="2" id="KW-1185">Reference proteome</keyword>
<dbReference type="EMBL" id="CP095061">
    <property type="protein sequence ID" value="UOQ67269.1"/>
    <property type="molecule type" value="Genomic_DNA"/>
</dbReference>
<sequence length="242" mass="26948">MFKRLSIGVSLLALLTSCEKDQDPTIQLEGRYETSNTIVPGPIQLYTTGGRRITDQRVIQSFIQRRHVEEYFLSANQTISDSSSIEVQFVSADKVRLSFKRPKHNDKVIETEITARTQEQLTLTTLAESKFFKTTDGPSNHCAELGDKIKTVYPVLNWQAVSSASGYSGSYCTGRETRVLTLKNGKPVLTLMSWAVLAYGNFGGCSSAYNNEWNTFNTSLPAQLGSKDTVMVQTKEIALLKK</sequence>
<gene>
    <name evidence="1" type="ORF">MUN86_05095</name>
</gene>
<evidence type="ECO:0000313" key="1">
    <source>
        <dbReference type="EMBL" id="UOQ67269.1"/>
    </source>
</evidence>
<evidence type="ECO:0000313" key="2">
    <source>
        <dbReference type="Proteomes" id="UP000830401"/>
    </source>
</evidence>
<organism evidence="1 2">
    <name type="scientific">Hymenobacter volaticus</name>
    <dbReference type="NCBI Taxonomy" id="2932254"/>
    <lineage>
        <taxon>Bacteria</taxon>
        <taxon>Pseudomonadati</taxon>
        <taxon>Bacteroidota</taxon>
        <taxon>Cytophagia</taxon>
        <taxon>Cytophagales</taxon>
        <taxon>Hymenobacteraceae</taxon>
        <taxon>Hymenobacter</taxon>
    </lineage>
</organism>
<protein>
    <recommendedName>
        <fullName evidence="3">Lipoprotein</fullName>
    </recommendedName>
</protein>
<name>A0ABY4G9Z0_9BACT</name>
<proteinExistence type="predicted"/>
<dbReference type="PROSITE" id="PS51257">
    <property type="entry name" value="PROKAR_LIPOPROTEIN"/>
    <property type="match status" value="1"/>
</dbReference>
<evidence type="ECO:0008006" key="3">
    <source>
        <dbReference type="Google" id="ProtNLM"/>
    </source>
</evidence>
<reference evidence="1" key="1">
    <citation type="submission" date="2022-04" db="EMBL/GenBank/DDBJ databases">
        <title>Hymenobacter sp. isolated from the air.</title>
        <authorList>
            <person name="Won M."/>
            <person name="Lee C.-M."/>
            <person name="Woen H.-Y."/>
            <person name="Kwon S.-W."/>
        </authorList>
    </citation>
    <scope>NUCLEOTIDE SEQUENCE</scope>
    <source>
        <strain evidence="1">5420S-77</strain>
    </source>
</reference>
<dbReference type="Proteomes" id="UP000830401">
    <property type="component" value="Chromosome"/>
</dbReference>
<accession>A0ABY4G9Z0</accession>